<evidence type="ECO:0000313" key="2">
    <source>
        <dbReference type="Proteomes" id="UP000593568"/>
    </source>
</evidence>
<dbReference type="Proteomes" id="UP000593568">
    <property type="component" value="Unassembled WGS sequence"/>
</dbReference>
<comment type="caution">
    <text evidence="1">The sequence shown here is derived from an EMBL/GenBank/DDBJ whole genome shotgun (WGS) entry which is preliminary data.</text>
</comment>
<name>A0A7J9EY59_9ROSI</name>
<protein>
    <submittedName>
        <fullName evidence="1">Uncharacterized protein</fullName>
    </submittedName>
</protein>
<evidence type="ECO:0000313" key="1">
    <source>
        <dbReference type="EMBL" id="MBA0777949.1"/>
    </source>
</evidence>
<dbReference type="EMBL" id="JABEZW010000010">
    <property type="protein sequence ID" value="MBA0777949.1"/>
    <property type="molecule type" value="Genomic_DNA"/>
</dbReference>
<proteinExistence type="predicted"/>
<keyword evidence="2" id="KW-1185">Reference proteome</keyword>
<accession>A0A7J9EY59</accession>
<dbReference type="AlphaFoldDB" id="A0A7J9EY59"/>
<organism evidence="1 2">
    <name type="scientific">Gossypium trilobum</name>
    <dbReference type="NCBI Taxonomy" id="34281"/>
    <lineage>
        <taxon>Eukaryota</taxon>
        <taxon>Viridiplantae</taxon>
        <taxon>Streptophyta</taxon>
        <taxon>Embryophyta</taxon>
        <taxon>Tracheophyta</taxon>
        <taxon>Spermatophyta</taxon>
        <taxon>Magnoliopsida</taxon>
        <taxon>eudicotyledons</taxon>
        <taxon>Gunneridae</taxon>
        <taxon>Pentapetalae</taxon>
        <taxon>rosids</taxon>
        <taxon>malvids</taxon>
        <taxon>Malvales</taxon>
        <taxon>Malvaceae</taxon>
        <taxon>Malvoideae</taxon>
        <taxon>Gossypium</taxon>
    </lineage>
</organism>
<gene>
    <name evidence="1" type="ORF">Gotri_005895</name>
</gene>
<reference evidence="1 2" key="1">
    <citation type="journal article" date="2019" name="Genome Biol. Evol.">
        <title>Insights into the evolution of the New World diploid cottons (Gossypium, subgenus Houzingenia) based on genome sequencing.</title>
        <authorList>
            <person name="Grover C.E."/>
            <person name="Arick M.A. 2nd"/>
            <person name="Thrash A."/>
            <person name="Conover J.L."/>
            <person name="Sanders W.S."/>
            <person name="Peterson D.G."/>
            <person name="Frelichowski J.E."/>
            <person name="Scheffler J.A."/>
            <person name="Scheffler B.E."/>
            <person name="Wendel J.F."/>
        </authorList>
    </citation>
    <scope>NUCLEOTIDE SEQUENCE [LARGE SCALE GENOMIC DNA]</scope>
    <source>
        <strain evidence="1">8</strain>
        <tissue evidence="1">Leaf</tissue>
    </source>
</reference>
<sequence>MVIERDTKSIINKRKMSIRDRSEV</sequence>